<keyword evidence="3" id="KW-0328">Glycosyltransferase</keyword>
<dbReference type="InterPro" id="IPR012337">
    <property type="entry name" value="RNaseH-like_sf"/>
</dbReference>
<dbReference type="PROSITE" id="PS50821">
    <property type="entry name" value="PAZ"/>
    <property type="match status" value="1"/>
</dbReference>
<dbReference type="InterPro" id="IPR001296">
    <property type="entry name" value="Glyco_trans_1"/>
</dbReference>
<dbReference type="InterPro" id="IPR032472">
    <property type="entry name" value="ArgoL2"/>
</dbReference>
<feature type="domain" description="Piwi" evidence="10">
    <location>
        <begin position="724"/>
        <end position="1019"/>
    </location>
</feature>
<dbReference type="InterPro" id="IPR003165">
    <property type="entry name" value="Piwi"/>
</dbReference>
<sequence>MVRKRRTEPPQSGGESSEYQEAGTGRGAQPSAERSGPPQQGVGGGGYQGGRGWSPQSQQQQQGVGGGGYQGGRGGYGGGRGRGGMQQQHGGASEYQSRGRGQPQQGGQGYGGGRSGGGRGGPSSGGFRTPAPELHQATPAPYPAVVTTQPTLSEASSSMRPPEPSLATVSQQLQQLSVEEEGSSSQAIQPLPASSKSVRFPLRPGKGSTGVRCIVKANHFFAELPDKDLHQYDVTITPEVTSRGVNRAVMAQLVKLYRESHLGKRLPAYDGRKSLYTAGALPFQAKDFKITLIDEDDGTGGPRREREFKVTIKLAARADLHHLGLFLRGQQADAPQEALQVLDIVLRELPTARYCPVGRSFYSPDLGRRQSLGEGLESWRGFYQSIRPTQMGLSLNIDMSSTAFIEPLPVIDFVTQLLNRDVSSRPLSDSDRVKIKKALRGVKVEVTHRGNMRRKYRISGLTSQATRELTFPVDERGTLKSVVEYFYETYGFVIQHPQWPCLQVGNQQRPNYLPMEVCKIVEGQRYSKRLNERQITALLKVTCQRPQEREKDIMQTVYHNAYHNDPYAKEFGIKISEKLASVEARILPPPWLKYHDTGREKDCLPQVGQWNMMNKENRKDEREARELPIMPCDHLYAARMVKMVNGGRVSNWICVNFSRNVQDSVARGFCYELAQMCQISGMDFALEPLLAPVSGRPEHVERILKNRYHEAMTKLQPHSKELDLLIVILPDNNGSLYGDLKRICETDLGLVSQCCLTKHVFRMSKQYLANVALKINVKVGGRNTVLMDAISRRIPLVSDRPTIIFGADVTHPHPGEDSSPSIAAVVASQDWPEVTKYAGLVCAQAHRQELIQDLYKTWQDPVRGTVSGGMIKYSLPLLFLLVLGAFKELLISFRRATGQKPQRIIFYRDGVSEGQFYQACASLEPNYQPPVTFVVVQKRHHTRLFANDHRDRNAVDRSGNILPGTVVDSKICHPTEFDFYLCSHAGIQGTSRPAHYHVLWDENKFTADGLQSLTNNLCYTVLLFSLYIYIYIQICTMHAICFHCATCVLCTSGCVSSSFLHGARDIRQRIDCKWHGCWTWRCGSSSDTWTQCECCCEAPTCPEGECQACYVLLLGLLEIPACGWEFYWDYCSCLEKTKYEDSDAKWKAKYHFSCQFTADMIAMNTADFIITSTFQEIQGSKDRPGQYQSHAAFTMPGLCQLSSPWQDWIHLRASSDGDQLKLTDTEMGSSTDALQIQRELLSAIEAMNCGLPTFATNQGHPAEILVDGISGFHIDPNDGDGSSNKITDFFEKCKTDGEYWNKMSAAGLQRIYECYIWKIYANKVLNMGFVYGFWRQDEQGTEACEAKIYRNVLQSPIQEFGGGFVQFLEATQAKNVPIPEFASSTQTPSTSKTRTQETAPTALVEPETQLTPRHVF</sequence>
<evidence type="ECO:0000256" key="3">
    <source>
        <dbReference type="ARBA" id="ARBA00022676"/>
    </source>
</evidence>
<feature type="region of interest" description="Disordered" evidence="8">
    <location>
        <begin position="1"/>
        <end position="170"/>
    </location>
</feature>
<feature type="region of interest" description="Disordered" evidence="8">
    <location>
        <begin position="1380"/>
        <end position="1416"/>
    </location>
</feature>
<dbReference type="PANTHER" id="PTHR22891">
    <property type="entry name" value="EUKARYOTIC TRANSLATION INITIATION FACTOR 2C"/>
    <property type="match status" value="1"/>
</dbReference>
<dbReference type="Pfam" id="PF08699">
    <property type="entry name" value="ArgoL1"/>
    <property type="match status" value="1"/>
</dbReference>
<evidence type="ECO:0000256" key="2">
    <source>
        <dbReference type="ARBA" id="ARBA00022491"/>
    </source>
</evidence>
<dbReference type="InterPro" id="IPR045246">
    <property type="entry name" value="Piwi_ago-like"/>
</dbReference>
<keyword evidence="7" id="KW-0687">Ribonucleoprotein</keyword>
<dbReference type="Pfam" id="PF12764">
    <property type="entry name" value="Gly-rich_Ago1"/>
    <property type="match status" value="1"/>
</dbReference>
<dbReference type="Gene3D" id="3.40.50.2000">
    <property type="entry name" value="Glycogen Phosphorylase B"/>
    <property type="match status" value="2"/>
</dbReference>
<dbReference type="FunFam" id="2.170.260.10:FF:000001">
    <property type="entry name" value="Protein argonaute-2"/>
    <property type="match status" value="1"/>
</dbReference>
<evidence type="ECO:0000256" key="1">
    <source>
        <dbReference type="ARBA" id="ARBA00008201"/>
    </source>
</evidence>
<dbReference type="Pfam" id="PF16488">
    <property type="entry name" value="ArgoL2"/>
    <property type="match status" value="1"/>
</dbReference>
<dbReference type="Pfam" id="PF02170">
    <property type="entry name" value="PAZ"/>
    <property type="match status" value="1"/>
</dbReference>
<feature type="compositionally biased region" description="Polar residues" evidence="8">
    <location>
        <begin position="146"/>
        <end position="159"/>
    </location>
</feature>
<feature type="compositionally biased region" description="Low complexity" evidence="8">
    <location>
        <begin position="53"/>
        <end position="62"/>
    </location>
</feature>
<dbReference type="GO" id="GO:0003723">
    <property type="term" value="F:RNA binding"/>
    <property type="evidence" value="ECO:0007669"/>
    <property type="project" value="InterPro"/>
</dbReference>
<dbReference type="CDD" id="cd04657">
    <property type="entry name" value="Piwi_ago-like"/>
    <property type="match status" value="1"/>
</dbReference>
<dbReference type="GO" id="GO:0051607">
    <property type="term" value="P:defense response to virus"/>
    <property type="evidence" value="ECO:0007669"/>
    <property type="project" value="UniProtKB-ARBA"/>
</dbReference>
<comment type="similarity">
    <text evidence="1">Belongs to the argonaute family. Ago subfamily.</text>
</comment>
<dbReference type="Gene3D" id="3.30.420.10">
    <property type="entry name" value="Ribonuclease H-like superfamily/Ribonuclease H"/>
    <property type="match status" value="1"/>
</dbReference>
<dbReference type="SMART" id="SM01163">
    <property type="entry name" value="DUF1785"/>
    <property type="match status" value="1"/>
</dbReference>
<keyword evidence="2" id="KW-0678">Repressor</keyword>
<dbReference type="InterPro" id="IPR003100">
    <property type="entry name" value="PAZ_dom"/>
</dbReference>
<feature type="compositionally biased region" description="Gly residues" evidence="8">
    <location>
        <begin position="41"/>
        <end position="52"/>
    </location>
</feature>
<dbReference type="Pfam" id="PF02171">
    <property type="entry name" value="Piwi"/>
    <property type="match status" value="1"/>
</dbReference>
<dbReference type="InterPro" id="IPR032474">
    <property type="entry name" value="Argonaute_N"/>
</dbReference>
<dbReference type="InterPro" id="IPR036085">
    <property type="entry name" value="PAZ_dom_sf"/>
</dbReference>
<dbReference type="SMART" id="SM00949">
    <property type="entry name" value="PAZ"/>
    <property type="match status" value="1"/>
</dbReference>
<dbReference type="FunFam" id="3.40.50.2300:FF:000110">
    <property type="entry name" value="Argonaute 10"/>
    <property type="match status" value="1"/>
</dbReference>
<feature type="domain" description="PAZ" evidence="9">
    <location>
        <begin position="409"/>
        <end position="522"/>
    </location>
</feature>
<keyword evidence="5" id="KW-0810">Translation regulation</keyword>
<dbReference type="Pfam" id="PF00862">
    <property type="entry name" value="GT-B_Sucrose_synth"/>
    <property type="match status" value="1"/>
</dbReference>
<evidence type="ECO:0000256" key="5">
    <source>
        <dbReference type="ARBA" id="ARBA00022845"/>
    </source>
</evidence>
<evidence type="ECO:0000259" key="9">
    <source>
        <dbReference type="PROSITE" id="PS50821"/>
    </source>
</evidence>
<dbReference type="EMBL" id="VDCV01000012">
    <property type="protein sequence ID" value="KAB5531708.1"/>
    <property type="molecule type" value="Genomic_DNA"/>
</dbReference>
<keyword evidence="6" id="KW-0943">RNA-mediated gene silencing</keyword>
<evidence type="ECO:0000256" key="6">
    <source>
        <dbReference type="ARBA" id="ARBA00023158"/>
    </source>
</evidence>
<dbReference type="InterPro" id="IPR036397">
    <property type="entry name" value="RNaseH_sf"/>
</dbReference>
<organism evidence="11 12">
    <name type="scientific">Salix brachista</name>
    <dbReference type="NCBI Taxonomy" id="2182728"/>
    <lineage>
        <taxon>Eukaryota</taxon>
        <taxon>Viridiplantae</taxon>
        <taxon>Streptophyta</taxon>
        <taxon>Embryophyta</taxon>
        <taxon>Tracheophyta</taxon>
        <taxon>Spermatophyta</taxon>
        <taxon>Magnoliopsida</taxon>
        <taxon>eudicotyledons</taxon>
        <taxon>Gunneridae</taxon>
        <taxon>Pentapetalae</taxon>
        <taxon>rosids</taxon>
        <taxon>fabids</taxon>
        <taxon>Malpighiales</taxon>
        <taxon>Salicaceae</taxon>
        <taxon>Saliceae</taxon>
        <taxon>Salix</taxon>
    </lineage>
</organism>
<evidence type="ECO:0000256" key="4">
    <source>
        <dbReference type="ARBA" id="ARBA00022679"/>
    </source>
</evidence>
<dbReference type="GO" id="GO:0006417">
    <property type="term" value="P:regulation of translation"/>
    <property type="evidence" value="ECO:0007669"/>
    <property type="project" value="UniProtKB-KW"/>
</dbReference>
<dbReference type="Pfam" id="PF16486">
    <property type="entry name" value="ArgoN"/>
    <property type="match status" value="1"/>
</dbReference>
<feature type="compositionally biased region" description="Polar residues" evidence="8">
    <location>
        <begin position="9"/>
        <end position="19"/>
    </location>
</feature>
<evidence type="ECO:0000313" key="12">
    <source>
        <dbReference type="Proteomes" id="UP000326939"/>
    </source>
</evidence>
<feature type="compositionally biased region" description="Low complexity" evidence="8">
    <location>
        <begin position="85"/>
        <end position="103"/>
    </location>
</feature>
<feature type="compositionally biased region" description="Gly residues" evidence="8">
    <location>
        <begin position="104"/>
        <end position="124"/>
    </location>
</feature>
<evidence type="ECO:0000256" key="7">
    <source>
        <dbReference type="ARBA" id="ARBA00023274"/>
    </source>
</evidence>
<dbReference type="Proteomes" id="UP000326939">
    <property type="component" value="Chromosome 12"/>
</dbReference>
<dbReference type="GO" id="GO:0031047">
    <property type="term" value="P:regulatory ncRNA-mediated gene silencing"/>
    <property type="evidence" value="ECO:0007669"/>
    <property type="project" value="UniProtKB-KW"/>
</dbReference>
<protein>
    <submittedName>
        <fullName evidence="11">Uncharacterized protein</fullName>
    </submittedName>
</protein>
<dbReference type="SMART" id="SM00950">
    <property type="entry name" value="Piwi"/>
    <property type="match status" value="1"/>
</dbReference>
<dbReference type="Gene3D" id="2.170.260.10">
    <property type="entry name" value="paz domain"/>
    <property type="match status" value="1"/>
</dbReference>
<feature type="compositionally biased region" description="Polar residues" evidence="8">
    <location>
        <begin position="1382"/>
        <end position="1399"/>
    </location>
</feature>
<gene>
    <name evidence="11" type="ORF">DKX38_018378</name>
</gene>
<dbReference type="SUPFAM" id="SSF53098">
    <property type="entry name" value="Ribonuclease H-like"/>
    <property type="match status" value="1"/>
</dbReference>
<reference evidence="12" key="1">
    <citation type="journal article" date="2019" name="Gigascience">
        <title>De novo genome assembly of the endangered Acer yangbiense, a plant species with extremely small populations endemic to Yunnan Province, China.</title>
        <authorList>
            <person name="Yang J."/>
            <person name="Wariss H.M."/>
            <person name="Tao L."/>
            <person name="Zhang R."/>
            <person name="Yun Q."/>
            <person name="Hollingsworth P."/>
            <person name="Dao Z."/>
            <person name="Luo G."/>
            <person name="Guo H."/>
            <person name="Ma Y."/>
            <person name="Sun W."/>
        </authorList>
    </citation>
    <scope>NUCLEOTIDE SEQUENCE [LARGE SCALE GENOMIC DNA]</scope>
    <source>
        <strain evidence="12">cv. br00</strain>
    </source>
</reference>
<dbReference type="FunFam" id="3.30.420.10:FF:000013">
    <property type="entry name" value="protein argonaute 10-like"/>
    <property type="match status" value="1"/>
</dbReference>
<dbReference type="SUPFAM" id="SSF101690">
    <property type="entry name" value="PAZ domain"/>
    <property type="match status" value="1"/>
</dbReference>
<keyword evidence="4" id="KW-0808">Transferase</keyword>
<dbReference type="GO" id="GO:0035251">
    <property type="term" value="F:UDP-glucosyltransferase activity"/>
    <property type="evidence" value="ECO:0007669"/>
    <property type="project" value="UniProtKB-ARBA"/>
</dbReference>
<dbReference type="GO" id="GO:1990904">
    <property type="term" value="C:ribonucleoprotein complex"/>
    <property type="evidence" value="ECO:0007669"/>
    <property type="project" value="UniProtKB-KW"/>
</dbReference>
<evidence type="ECO:0000313" key="11">
    <source>
        <dbReference type="EMBL" id="KAB5531708.1"/>
    </source>
</evidence>
<dbReference type="PROSITE" id="PS50822">
    <property type="entry name" value="PIWI"/>
    <property type="match status" value="1"/>
</dbReference>
<comment type="caution">
    <text evidence="11">The sequence shown here is derived from an EMBL/GenBank/DDBJ whole genome shotgun (WGS) entry which is preliminary data.</text>
</comment>
<accession>A0A5N5KNF7</accession>
<dbReference type="InterPro" id="IPR000368">
    <property type="entry name" value="Sucrose_synth_GT-B1"/>
</dbReference>
<name>A0A5N5KNF7_9ROSI</name>
<dbReference type="CDD" id="cd02846">
    <property type="entry name" value="PAZ_argonaute_like"/>
    <property type="match status" value="1"/>
</dbReference>
<feature type="compositionally biased region" description="Gly residues" evidence="8">
    <location>
        <begin position="63"/>
        <end position="84"/>
    </location>
</feature>
<dbReference type="InterPro" id="IPR014811">
    <property type="entry name" value="ArgoL1"/>
</dbReference>
<dbReference type="Gene3D" id="3.40.50.2300">
    <property type="match status" value="1"/>
</dbReference>
<dbReference type="Pfam" id="PF00534">
    <property type="entry name" value="Glycos_transf_1"/>
    <property type="match status" value="1"/>
</dbReference>
<dbReference type="InterPro" id="IPR024357">
    <property type="entry name" value="Argonaut_Gly-rich"/>
</dbReference>
<evidence type="ECO:0000259" key="10">
    <source>
        <dbReference type="PROSITE" id="PS50822"/>
    </source>
</evidence>
<keyword evidence="12" id="KW-1185">Reference proteome</keyword>
<dbReference type="SUPFAM" id="SSF53756">
    <property type="entry name" value="UDP-Glycosyltransferase/glycogen phosphorylase"/>
    <property type="match status" value="1"/>
</dbReference>
<evidence type="ECO:0000256" key="8">
    <source>
        <dbReference type="SAM" id="MobiDB-lite"/>
    </source>
</evidence>
<proteinExistence type="inferred from homology"/>